<dbReference type="AlphaFoldDB" id="A0A4U8YVK3"/>
<feature type="domain" description="Peptidase S53" evidence="2">
    <location>
        <begin position="166"/>
        <end position="512"/>
    </location>
</feature>
<dbReference type="PROSITE" id="PS51695">
    <property type="entry name" value="SEDOLISIN"/>
    <property type="match status" value="1"/>
</dbReference>
<dbReference type="PANTHER" id="PTHR14218:SF15">
    <property type="entry name" value="TRIPEPTIDYL-PEPTIDASE 1"/>
    <property type="match status" value="1"/>
</dbReference>
<evidence type="ECO:0000259" key="2">
    <source>
        <dbReference type="PROSITE" id="PS51695"/>
    </source>
</evidence>
<dbReference type="Proteomes" id="UP000294360">
    <property type="component" value="Chromosome"/>
</dbReference>
<dbReference type="InterPro" id="IPR050819">
    <property type="entry name" value="Tripeptidyl-peptidase_I"/>
</dbReference>
<name>A0A4U8YVK3_METTU</name>
<keyword evidence="1" id="KW-0645">Protease</keyword>
<proteinExistence type="predicted"/>
<keyword evidence="1" id="KW-0720">Serine protease</keyword>
<evidence type="ECO:0000313" key="4">
    <source>
        <dbReference type="Proteomes" id="UP000294360"/>
    </source>
</evidence>
<dbReference type="EMBL" id="LR536450">
    <property type="protein sequence ID" value="VFU07830.1"/>
    <property type="molecule type" value="Genomic_DNA"/>
</dbReference>
<dbReference type="Gene3D" id="3.40.50.200">
    <property type="entry name" value="Peptidase S8/S53 domain"/>
    <property type="match status" value="1"/>
</dbReference>
<dbReference type="CDD" id="cd04056">
    <property type="entry name" value="Peptidases_S53"/>
    <property type="match status" value="1"/>
</dbReference>
<organism evidence="3 4">
    <name type="scientific">Methylocella tundrae</name>
    <dbReference type="NCBI Taxonomy" id="227605"/>
    <lineage>
        <taxon>Bacteria</taxon>
        <taxon>Pseudomonadati</taxon>
        <taxon>Pseudomonadota</taxon>
        <taxon>Alphaproteobacteria</taxon>
        <taxon>Hyphomicrobiales</taxon>
        <taxon>Beijerinckiaceae</taxon>
        <taxon>Methylocella</taxon>
    </lineage>
</organism>
<reference evidence="3 4" key="1">
    <citation type="submission" date="2019-03" db="EMBL/GenBank/DDBJ databases">
        <authorList>
            <person name="Kox A.R. M."/>
        </authorList>
    </citation>
    <scope>NUCLEOTIDE SEQUENCE [LARGE SCALE GENOMIC DNA]</scope>
    <source>
        <strain evidence="3">MTUNDRAET4 annotated genome</strain>
    </source>
</reference>
<dbReference type="PANTHER" id="PTHR14218">
    <property type="entry name" value="PROTEASE S8 TRIPEPTIDYL PEPTIDASE I CLN2"/>
    <property type="match status" value="1"/>
</dbReference>
<keyword evidence="1" id="KW-0378">Hydrolase</keyword>
<dbReference type="InterPro" id="IPR036852">
    <property type="entry name" value="Peptidase_S8/S53_dom_sf"/>
</dbReference>
<sequence length="512" mass="53022">MRQSPIEAVNASVAALRHIGADVRTGAFTKDQQTLQREERYQRCSQRSDWQSETCVMNPIEITRLGLTVLAISSSVVQAQTQAPRNITPAAPPGLAISDFAVRDGDSRLKGQTIIPEASTAKPGDSGRRAHTNVRLFVPAKAEESQEAGIAAPKAAVGPPFSGFYIETPASLACLYALVTPIAGCNPNAVTANALGGSKVVAIVDAYDNPSILTDLQRFSAQFGLPSPTATNFQVVFAAGARPALDNGWALEEALDVEVVHALAPGAKIILVEAASNSYPDLMQAEDIASSMVTAAGGREVSNSWGGAEFSGELSYASHFNGKTNVVFFASTGDAPGVSFPSTLPSVIAVGGTSVSRNVETGKFRQETTWADGGGGASAYVPRPPYQDGISGRVGDARGVPDISFDGNPNTGVWVYCGTSCGASDQGGWYIVGGTSVGSPAIAAMVNSAGGFAANSDIEHQKLYAHLGTASFFNVNLGVCGPYAGFFTVSTNAAKLWDFCTGLGSPRGLSGL</sequence>
<evidence type="ECO:0000313" key="3">
    <source>
        <dbReference type="EMBL" id="VFU07830.1"/>
    </source>
</evidence>
<accession>A0A4U8YVK3</accession>
<evidence type="ECO:0000256" key="1">
    <source>
        <dbReference type="PROSITE-ProRule" id="PRU01032"/>
    </source>
</evidence>
<dbReference type="GO" id="GO:0006508">
    <property type="term" value="P:proteolysis"/>
    <property type="evidence" value="ECO:0007669"/>
    <property type="project" value="UniProtKB-KW"/>
</dbReference>
<dbReference type="GO" id="GO:0004252">
    <property type="term" value="F:serine-type endopeptidase activity"/>
    <property type="evidence" value="ECO:0007669"/>
    <property type="project" value="UniProtKB-UniRule"/>
</dbReference>
<dbReference type="SUPFAM" id="SSF52743">
    <property type="entry name" value="Subtilisin-like"/>
    <property type="match status" value="1"/>
</dbReference>
<gene>
    <name evidence="3" type="ORF">MTUNDRAET4_0937</name>
</gene>
<dbReference type="InterPro" id="IPR030400">
    <property type="entry name" value="Sedolisin_dom"/>
</dbReference>
<feature type="active site" description="Charge relay system" evidence="1">
    <location>
        <position position="252"/>
    </location>
</feature>
<comment type="caution">
    <text evidence="1">Lacks conserved residue(s) required for the propagation of feature annotation.</text>
</comment>
<dbReference type="KEGG" id="mtun:MTUNDRAET4_0937"/>
<dbReference type="GO" id="GO:0008240">
    <property type="term" value="F:tripeptidyl-peptidase activity"/>
    <property type="evidence" value="ECO:0007669"/>
    <property type="project" value="TreeGrafter"/>
</dbReference>
<feature type="active site" description="Charge relay system" evidence="1">
    <location>
        <position position="256"/>
    </location>
</feature>
<protein>
    <submittedName>
        <fullName evidence="3">Putative family S53 non-peptidase homologue</fullName>
    </submittedName>
</protein>
<feature type="active site" description="Charge relay system" evidence="1">
    <location>
        <position position="436"/>
    </location>
</feature>